<feature type="domain" description="Ubiquitin-like" evidence="1">
    <location>
        <begin position="1"/>
        <end position="40"/>
    </location>
</feature>
<sequence>MDLELYGIDDKFCMKLDRDDALLGSYPVEDGCRIHVSQSSNQDTGSGSDTTNLWENMMAA</sequence>
<name>A0A6I8NIA3_ORNAN</name>
<reference evidence="2" key="3">
    <citation type="submission" date="2025-09" db="UniProtKB">
        <authorList>
            <consortium name="Ensembl"/>
        </authorList>
    </citation>
    <scope>IDENTIFICATION</scope>
    <source>
        <strain evidence="2">Glennie</strain>
    </source>
</reference>
<keyword evidence="3" id="KW-1185">Reference proteome</keyword>
<dbReference type="Pfam" id="PF14560">
    <property type="entry name" value="Ubiquitin_2"/>
    <property type="match status" value="1"/>
</dbReference>
<protein>
    <recommendedName>
        <fullName evidence="1">Ubiquitin-like domain-containing protein</fullName>
    </recommendedName>
</protein>
<dbReference type="Bgee" id="ENSOANG00000039461">
    <property type="expression patterns" value="Expressed in brain and 8 other cell types or tissues"/>
</dbReference>
<accession>A0A6I8NIA3</accession>
<gene>
    <name evidence="2" type="primary">TBCB</name>
</gene>
<dbReference type="Proteomes" id="UP000002279">
    <property type="component" value="Chromosome 5"/>
</dbReference>
<proteinExistence type="predicted"/>
<dbReference type="AlphaFoldDB" id="A0A6I8NIA3"/>
<reference evidence="2" key="2">
    <citation type="submission" date="2025-08" db="UniProtKB">
        <authorList>
            <consortium name="Ensembl"/>
        </authorList>
    </citation>
    <scope>IDENTIFICATION</scope>
    <source>
        <strain evidence="2">Glennie</strain>
    </source>
</reference>
<evidence type="ECO:0000259" key="1">
    <source>
        <dbReference type="Pfam" id="PF14560"/>
    </source>
</evidence>
<reference evidence="2 3" key="1">
    <citation type="journal article" date="2008" name="Nature">
        <title>Genome analysis of the platypus reveals unique signatures of evolution.</title>
        <authorList>
            <person name="Warren W.C."/>
            <person name="Hillier L.W."/>
            <person name="Marshall Graves J.A."/>
            <person name="Birney E."/>
            <person name="Ponting C.P."/>
            <person name="Grutzner F."/>
            <person name="Belov K."/>
            <person name="Miller W."/>
            <person name="Clarke L."/>
            <person name="Chinwalla A.T."/>
            <person name="Yang S.P."/>
            <person name="Heger A."/>
            <person name="Locke D.P."/>
            <person name="Miethke P."/>
            <person name="Waters P.D."/>
            <person name="Veyrunes F."/>
            <person name="Fulton L."/>
            <person name="Fulton B."/>
            <person name="Graves T."/>
            <person name="Wallis J."/>
            <person name="Puente X.S."/>
            <person name="Lopez-Otin C."/>
            <person name="Ordonez G.R."/>
            <person name="Eichler E.E."/>
            <person name="Chen L."/>
            <person name="Cheng Z."/>
            <person name="Deakin J.E."/>
            <person name="Alsop A."/>
            <person name="Thompson K."/>
            <person name="Kirby P."/>
            <person name="Papenfuss A.T."/>
            <person name="Wakefield M.J."/>
            <person name="Olender T."/>
            <person name="Lancet D."/>
            <person name="Huttley G.A."/>
            <person name="Smit A.F."/>
            <person name="Pask A."/>
            <person name="Temple-Smith P."/>
            <person name="Batzer M.A."/>
            <person name="Walker J.A."/>
            <person name="Konkel M.K."/>
            <person name="Harris R.S."/>
            <person name="Whittington C.M."/>
            <person name="Wong E.S."/>
            <person name="Gemmell N.J."/>
            <person name="Buschiazzo E."/>
            <person name="Vargas Jentzsch I.M."/>
            <person name="Merkel A."/>
            <person name="Schmitz J."/>
            <person name="Zemann A."/>
            <person name="Churakov G."/>
            <person name="Kriegs J.O."/>
            <person name="Brosius J."/>
            <person name="Murchison E.P."/>
            <person name="Sachidanandam R."/>
            <person name="Smith C."/>
            <person name="Hannon G.J."/>
            <person name="Tsend-Ayush E."/>
            <person name="McMillan D."/>
            <person name="Attenborough R."/>
            <person name="Rens W."/>
            <person name="Ferguson-Smith M."/>
            <person name="Lefevre C.M."/>
            <person name="Sharp J.A."/>
            <person name="Nicholas K.R."/>
            <person name="Ray D.A."/>
            <person name="Kube M."/>
            <person name="Reinhardt R."/>
            <person name="Pringle T.H."/>
            <person name="Taylor J."/>
            <person name="Jones R.C."/>
            <person name="Nixon B."/>
            <person name="Dacheux J.L."/>
            <person name="Niwa H."/>
            <person name="Sekita Y."/>
            <person name="Huang X."/>
            <person name="Stark A."/>
            <person name="Kheradpour P."/>
            <person name="Kellis M."/>
            <person name="Flicek P."/>
            <person name="Chen Y."/>
            <person name="Webber C."/>
            <person name="Hardison R."/>
            <person name="Nelson J."/>
            <person name="Hallsworth-Pepin K."/>
            <person name="Delehaunty K."/>
            <person name="Markovic C."/>
            <person name="Minx P."/>
            <person name="Feng Y."/>
            <person name="Kremitzki C."/>
            <person name="Mitreva M."/>
            <person name="Glasscock J."/>
            <person name="Wylie T."/>
            <person name="Wohldmann P."/>
            <person name="Thiru P."/>
            <person name="Nhan M.N."/>
            <person name="Pohl C.S."/>
            <person name="Smith S.M."/>
            <person name="Hou S."/>
            <person name="Nefedov M."/>
            <person name="de Jong P.J."/>
            <person name="Renfree M.B."/>
            <person name="Mardis E.R."/>
            <person name="Wilson R.K."/>
        </authorList>
    </citation>
    <scope>NUCLEOTIDE SEQUENCE [LARGE SCALE GENOMIC DNA]</scope>
    <source>
        <strain evidence="2 3">Glennie</strain>
    </source>
</reference>
<organism evidence="2 3">
    <name type="scientific">Ornithorhynchus anatinus</name>
    <name type="common">Duckbill platypus</name>
    <dbReference type="NCBI Taxonomy" id="9258"/>
    <lineage>
        <taxon>Eukaryota</taxon>
        <taxon>Metazoa</taxon>
        <taxon>Chordata</taxon>
        <taxon>Craniata</taxon>
        <taxon>Vertebrata</taxon>
        <taxon>Euteleostomi</taxon>
        <taxon>Mammalia</taxon>
        <taxon>Monotremata</taxon>
        <taxon>Ornithorhynchidae</taxon>
        <taxon>Ornithorhynchus</taxon>
    </lineage>
</organism>
<evidence type="ECO:0000313" key="2">
    <source>
        <dbReference type="Ensembl" id="ENSOANP00000040963.1"/>
    </source>
</evidence>
<dbReference type="InterPro" id="IPR000626">
    <property type="entry name" value="Ubiquitin-like_dom"/>
</dbReference>
<dbReference type="SUPFAM" id="SSF54236">
    <property type="entry name" value="Ubiquitin-like"/>
    <property type="match status" value="1"/>
</dbReference>
<dbReference type="GeneTree" id="ENSGT00940000156119"/>
<dbReference type="Gene3D" id="3.10.20.90">
    <property type="entry name" value="Phosphatidylinositol 3-kinase Catalytic Subunit, Chain A, domain 1"/>
    <property type="match status" value="1"/>
</dbReference>
<evidence type="ECO:0000313" key="3">
    <source>
        <dbReference type="Proteomes" id="UP000002279"/>
    </source>
</evidence>
<dbReference type="InterPro" id="IPR029071">
    <property type="entry name" value="Ubiquitin-like_domsf"/>
</dbReference>
<dbReference type="Ensembl" id="ENSOANT00000065616.1">
    <property type="protein sequence ID" value="ENSOANP00000040963.1"/>
    <property type="gene ID" value="ENSOANG00000039461.1"/>
</dbReference>